<feature type="domain" description="PIN" evidence="5">
    <location>
        <begin position="1"/>
        <end position="135"/>
    </location>
</feature>
<evidence type="ECO:0000256" key="2">
    <source>
        <dbReference type="ARBA" id="ARBA00022741"/>
    </source>
</evidence>
<sequence>MYVLDTNVLIHDPSALLNFEEHQVIIPMTVLEELDGLKSGKQSVAADCRQAIRTIDKLLGDASPNDIEKGVPIARSTTKEPMGTLSILMSAEHTSSHALPEHVNDNKIINSLAALQEKYTSRDIILVSKDINMRLKARGFGVESQDYQSDQLVDDIDLLPKGYLEFPNSFWDTIDKVETVQREGATEHILKREGDLSRLNINEFVLDEQGFLGRVTSVTGDRVTIRDLHQHDLMNEEVWGLVPRDIYQAMAMNLLLDPEIHLVNLTGSAGSGKTILALAACIEMTVASKLYKRIIATRSTQGLDEDIGFLPGTEAEKMEPWLGAIVDNLEALHEDDENMTASVDYILSKVPLHFKSMNYIRGRSFQHSLIIIDESQNLTPHQIKTIITRAGNGSKVICLGNLAQIDTPYLSALSSGLTYMTERFKSFVHGGHIHLQGVPRSPLAEFAEANL</sequence>
<dbReference type="Gene3D" id="3.40.50.300">
    <property type="entry name" value="P-loop containing nucleotide triphosphate hydrolases"/>
    <property type="match status" value="1"/>
</dbReference>
<comment type="caution">
    <text evidence="6">The sequence shown here is derived from an EMBL/GenBank/DDBJ whole genome shotgun (WGS) entry which is preliminary data.</text>
</comment>
<dbReference type="Gene3D" id="3.40.50.1010">
    <property type="entry name" value="5'-nuclease"/>
    <property type="match status" value="1"/>
</dbReference>
<evidence type="ECO:0000256" key="1">
    <source>
        <dbReference type="ARBA" id="ARBA00010393"/>
    </source>
</evidence>
<dbReference type="Pfam" id="PF13638">
    <property type="entry name" value="PIN_4"/>
    <property type="match status" value="1"/>
</dbReference>
<evidence type="ECO:0000256" key="4">
    <source>
        <dbReference type="ARBA" id="ARBA00046345"/>
    </source>
</evidence>
<dbReference type="InterPro" id="IPR051451">
    <property type="entry name" value="PhoH2-like"/>
</dbReference>
<name>A0A851I335_9GAMM</name>
<dbReference type="SUPFAM" id="SSF88723">
    <property type="entry name" value="PIN domain-like"/>
    <property type="match status" value="1"/>
</dbReference>
<dbReference type="Pfam" id="PF02562">
    <property type="entry name" value="PhoH"/>
    <property type="match status" value="1"/>
</dbReference>
<dbReference type="CDD" id="cd09883">
    <property type="entry name" value="PIN_VapC_PhoHL-ATPase"/>
    <property type="match status" value="1"/>
</dbReference>
<dbReference type="PANTHER" id="PTHR30473:SF2">
    <property type="entry name" value="PIN DOMAIN-CONTAINING PROTEIN"/>
    <property type="match status" value="1"/>
</dbReference>
<dbReference type="InterPro" id="IPR029060">
    <property type="entry name" value="PIN-like_dom_sf"/>
</dbReference>
<organism evidence="6 7">
    <name type="scientific">Marinobacter adhaerens</name>
    <dbReference type="NCBI Taxonomy" id="1033846"/>
    <lineage>
        <taxon>Bacteria</taxon>
        <taxon>Pseudomonadati</taxon>
        <taxon>Pseudomonadota</taxon>
        <taxon>Gammaproteobacteria</taxon>
        <taxon>Pseudomonadales</taxon>
        <taxon>Marinobacteraceae</taxon>
        <taxon>Marinobacter</taxon>
    </lineage>
</organism>
<comment type="similarity">
    <text evidence="1">Belongs to the PhoH family.</text>
</comment>
<dbReference type="GO" id="GO:0005829">
    <property type="term" value="C:cytosol"/>
    <property type="evidence" value="ECO:0007669"/>
    <property type="project" value="TreeGrafter"/>
</dbReference>
<dbReference type="PANTHER" id="PTHR30473">
    <property type="entry name" value="PROTEIN PHOH"/>
    <property type="match status" value="1"/>
</dbReference>
<dbReference type="GO" id="GO:0005524">
    <property type="term" value="F:ATP binding"/>
    <property type="evidence" value="ECO:0007669"/>
    <property type="project" value="UniProtKB-KW"/>
</dbReference>
<dbReference type="Proteomes" id="UP000536442">
    <property type="component" value="Unassembled WGS sequence"/>
</dbReference>
<dbReference type="AlphaFoldDB" id="A0A851I335"/>
<dbReference type="SMART" id="SM00670">
    <property type="entry name" value="PINc"/>
    <property type="match status" value="1"/>
</dbReference>
<evidence type="ECO:0000313" key="7">
    <source>
        <dbReference type="Proteomes" id="UP000536442"/>
    </source>
</evidence>
<protein>
    <submittedName>
        <fullName evidence="6">PhoH family protein</fullName>
    </submittedName>
</protein>
<proteinExistence type="inferred from homology"/>
<dbReference type="InterPro" id="IPR002716">
    <property type="entry name" value="PIN_dom"/>
</dbReference>
<dbReference type="SUPFAM" id="SSF52540">
    <property type="entry name" value="P-loop containing nucleoside triphosphate hydrolases"/>
    <property type="match status" value="1"/>
</dbReference>
<keyword evidence="3" id="KW-0067">ATP-binding</keyword>
<dbReference type="FunFam" id="3.40.50.300:FF:000013">
    <property type="entry name" value="PhoH family ATPase"/>
    <property type="match status" value="1"/>
</dbReference>
<dbReference type="InterPro" id="IPR003714">
    <property type="entry name" value="PhoH"/>
</dbReference>
<keyword evidence="7" id="KW-1185">Reference proteome</keyword>
<evidence type="ECO:0000313" key="6">
    <source>
        <dbReference type="EMBL" id="NWN92508.1"/>
    </source>
</evidence>
<keyword evidence="2" id="KW-0547">Nucleotide-binding</keyword>
<comment type="similarity">
    <text evidence="4">In the N-terminal section; belongs to the PINc/VapC protein family.</text>
</comment>
<dbReference type="FunFam" id="3.40.50.1010:FF:000007">
    <property type="entry name" value="PhoH family protein"/>
    <property type="match status" value="1"/>
</dbReference>
<evidence type="ECO:0000259" key="5">
    <source>
        <dbReference type="SMART" id="SM00670"/>
    </source>
</evidence>
<gene>
    <name evidence="6" type="ORF">HLV39_13515</name>
</gene>
<dbReference type="InterPro" id="IPR027417">
    <property type="entry name" value="P-loop_NTPase"/>
</dbReference>
<dbReference type="EMBL" id="JABEVQ010000007">
    <property type="protein sequence ID" value="NWN92508.1"/>
    <property type="molecule type" value="Genomic_DNA"/>
</dbReference>
<evidence type="ECO:0000256" key="3">
    <source>
        <dbReference type="ARBA" id="ARBA00022840"/>
    </source>
</evidence>
<accession>A0A851I335</accession>
<reference evidence="6 7" key="1">
    <citation type="submission" date="2020-03" db="EMBL/GenBank/DDBJ databases">
        <title>Metagenomic, metatranscriptomic, and metabolomic analyses revealed the key microbes and metabolic features during the fermentation of ganjang, Korean traditional soy sauce.</title>
        <authorList>
            <person name="Chun B.H."/>
            <person name="Jeon C.O."/>
        </authorList>
    </citation>
    <scope>NUCLEOTIDE SEQUENCE [LARGE SCALE GENOMIC DNA]</scope>
    <source>
        <strain evidence="6 7">KG14</strain>
    </source>
</reference>